<feature type="domain" description="Protein export membrane protein SecD/SecF C-terminal" evidence="10">
    <location>
        <begin position="95"/>
        <end position="284"/>
    </location>
</feature>
<keyword evidence="3 9" id="KW-1003">Cell membrane</keyword>
<dbReference type="GO" id="GO:0005886">
    <property type="term" value="C:plasma membrane"/>
    <property type="evidence" value="ECO:0007669"/>
    <property type="project" value="UniProtKB-SubCell"/>
</dbReference>
<evidence type="ECO:0000259" key="10">
    <source>
        <dbReference type="Pfam" id="PF02355"/>
    </source>
</evidence>
<feature type="transmembrane region" description="Helical" evidence="9">
    <location>
        <begin position="12"/>
        <end position="31"/>
    </location>
</feature>
<comment type="function">
    <text evidence="9">Part of the Sec protein translocase complex. Interacts with the SecYEG preprotein conducting channel. SecDF uses the proton motive force (PMF) to complete protein translocation after the ATP-dependent function of SecA.</text>
</comment>
<comment type="similarity">
    <text evidence="9">Belongs to the SecD/SecF family. SecF subfamily.</text>
</comment>
<evidence type="ECO:0000256" key="1">
    <source>
        <dbReference type="ARBA" id="ARBA00004651"/>
    </source>
</evidence>
<evidence type="ECO:0000256" key="5">
    <source>
        <dbReference type="ARBA" id="ARBA00022927"/>
    </source>
</evidence>
<dbReference type="GO" id="GO:0015450">
    <property type="term" value="F:protein-transporting ATPase activity"/>
    <property type="evidence" value="ECO:0007669"/>
    <property type="project" value="InterPro"/>
</dbReference>
<feature type="transmembrane region" description="Helical" evidence="9">
    <location>
        <begin position="232"/>
        <end position="249"/>
    </location>
</feature>
<evidence type="ECO:0000256" key="6">
    <source>
        <dbReference type="ARBA" id="ARBA00022989"/>
    </source>
</evidence>
<dbReference type="InterPro" id="IPR022645">
    <property type="entry name" value="SecD/SecF_bac"/>
</dbReference>
<evidence type="ECO:0000256" key="9">
    <source>
        <dbReference type="HAMAP-Rule" id="MF_01464"/>
    </source>
</evidence>
<reference evidence="11 12" key="1">
    <citation type="journal article" date="2015" name="Nature">
        <title>rRNA introns, odd ribosomes, and small enigmatic genomes across a large radiation of phyla.</title>
        <authorList>
            <person name="Brown C.T."/>
            <person name="Hug L.A."/>
            <person name="Thomas B.C."/>
            <person name="Sharon I."/>
            <person name="Castelle C.J."/>
            <person name="Singh A."/>
            <person name="Wilkins M.J."/>
            <person name="Williams K.H."/>
            <person name="Banfield J.F."/>
        </authorList>
    </citation>
    <scope>NUCLEOTIDE SEQUENCE [LARGE SCALE GENOMIC DNA]</scope>
</reference>
<dbReference type="InterPro" id="IPR005665">
    <property type="entry name" value="SecF_bac"/>
</dbReference>
<feature type="transmembrane region" description="Helical" evidence="9">
    <location>
        <begin position="255"/>
        <end position="282"/>
    </location>
</feature>
<evidence type="ECO:0000313" key="12">
    <source>
        <dbReference type="Proteomes" id="UP000034344"/>
    </source>
</evidence>
<keyword evidence="5 9" id="KW-0653">Protein transport</keyword>
<comment type="subcellular location">
    <subcellularLocation>
        <location evidence="1 9">Cell membrane</location>
        <topology evidence="1 9">Multi-pass membrane protein</topology>
    </subcellularLocation>
</comment>
<evidence type="ECO:0000256" key="7">
    <source>
        <dbReference type="ARBA" id="ARBA00023010"/>
    </source>
</evidence>
<dbReference type="Gene3D" id="1.20.1640.10">
    <property type="entry name" value="Multidrug efflux transporter AcrB transmembrane domain"/>
    <property type="match status" value="1"/>
</dbReference>
<dbReference type="STRING" id="1618480.US11_C0001G0054"/>
<keyword evidence="2 9" id="KW-0813">Transport</keyword>
<keyword evidence="7 9" id="KW-0811">Translocation</keyword>
<evidence type="ECO:0000256" key="8">
    <source>
        <dbReference type="ARBA" id="ARBA00023136"/>
    </source>
</evidence>
<organism evidence="11 12">
    <name type="scientific">Candidatus Roizmanbacteria bacterium GW2011_GWA2_36_23</name>
    <dbReference type="NCBI Taxonomy" id="1618480"/>
    <lineage>
        <taxon>Bacteria</taxon>
        <taxon>Candidatus Roizmaniibacteriota</taxon>
    </lineage>
</organism>
<dbReference type="GO" id="GO:0006605">
    <property type="term" value="P:protein targeting"/>
    <property type="evidence" value="ECO:0007669"/>
    <property type="project" value="UniProtKB-UniRule"/>
</dbReference>
<gene>
    <name evidence="9" type="primary">secF</name>
    <name evidence="11" type="ORF">US11_C0001G0054</name>
</gene>
<evidence type="ECO:0000313" key="11">
    <source>
        <dbReference type="EMBL" id="KKQ02095.1"/>
    </source>
</evidence>
<name>A0A0G0ELY6_9BACT</name>
<dbReference type="GO" id="GO:0065002">
    <property type="term" value="P:intracellular protein transmembrane transport"/>
    <property type="evidence" value="ECO:0007669"/>
    <property type="project" value="UniProtKB-UniRule"/>
</dbReference>
<keyword evidence="8 9" id="KW-0472">Membrane</keyword>
<dbReference type="PANTHER" id="PTHR30081">
    <property type="entry name" value="PROTEIN-EXPORT MEMBRANE PROTEIN SEC"/>
    <property type="match status" value="1"/>
</dbReference>
<dbReference type="PANTHER" id="PTHR30081:SF8">
    <property type="entry name" value="PROTEIN TRANSLOCASE SUBUNIT SECF"/>
    <property type="match status" value="1"/>
</dbReference>
<dbReference type="Pfam" id="PF02355">
    <property type="entry name" value="SecD_SecF_C"/>
    <property type="match status" value="1"/>
</dbReference>
<accession>A0A0G0ELY6</accession>
<dbReference type="NCBIfam" id="TIGR00966">
    <property type="entry name" value="transloc_SecF"/>
    <property type="match status" value="1"/>
</dbReference>
<dbReference type="HAMAP" id="MF_01464_B">
    <property type="entry name" value="SecF_B"/>
    <property type="match status" value="1"/>
</dbReference>
<dbReference type="EMBL" id="LBRS01000001">
    <property type="protein sequence ID" value="KKQ02095.1"/>
    <property type="molecule type" value="Genomic_DNA"/>
</dbReference>
<evidence type="ECO:0000256" key="3">
    <source>
        <dbReference type="ARBA" id="ARBA00022475"/>
    </source>
</evidence>
<feature type="transmembrane region" description="Helical" evidence="9">
    <location>
        <begin position="121"/>
        <end position="141"/>
    </location>
</feature>
<sequence length="289" mass="32703">MINFLKFRPVYFLISLLVIGFGLFSIIRWGYKYSIDFVGGTSLEYQLNKKIQEQAVRNIFSGNKIEVVGLTIKNNILTVRTKTIDENREQVLKKDLEKKFNMKIKTLKSETVGPTLGRETMIKTMIASIIAIIGIMIYMNIAFKSLHFALSAILAMIHDFLVVVGSYSLLSHFFGAEVDTMFVTAVLTTMSFSVHDTIVIFDKIREYKSFGERIDIEEGANKAITETMVRSLNNSMTIIFMLLALTLLGGNMIRFFVVTLLIGTVTGTYSSPFVATPILVWLEKKSRKQ</sequence>
<dbReference type="AlphaFoldDB" id="A0A0G0ELY6"/>
<protein>
    <recommendedName>
        <fullName evidence="9">Protein-export membrane protein SecF</fullName>
    </recommendedName>
</protein>
<feature type="transmembrane region" description="Helical" evidence="9">
    <location>
        <begin position="182"/>
        <end position="201"/>
    </location>
</feature>
<dbReference type="InterPro" id="IPR048634">
    <property type="entry name" value="SecD_SecF_C"/>
</dbReference>
<keyword evidence="6 9" id="KW-1133">Transmembrane helix</keyword>
<evidence type="ECO:0000256" key="4">
    <source>
        <dbReference type="ARBA" id="ARBA00022692"/>
    </source>
</evidence>
<comment type="subunit">
    <text evidence="9">Forms a complex with SecD. Part of the essential Sec protein translocation apparatus which comprises SecA, SecYEG and auxiliary proteins SecDF. Other proteins may also be involved.</text>
</comment>
<evidence type="ECO:0000256" key="2">
    <source>
        <dbReference type="ARBA" id="ARBA00022448"/>
    </source>
</evidence>
<dbReference type="Proteomes" id="UP000034344">
    <property type="component" value="Unassembled WGS sequence"/>
</dbReference>
<dbReference type="InterPro" id="IPR022813">
    <property type="entry name" value="SecD/SecF_arch_bac"/>
</dbReference>
<proteinExistence type="inferred from homology"/>
<dbReference type="SUPFAM" id="SSF82866">
    <property type="entry name" value="Multidrug efflux transporter AcrB transmembrane domain"/>
    <property type="match status" value="1"/>
</dbReference>
<comment type="caution">
    <text evidence="11">The sequence shown here is derived from an EMBL/GenBank/DDBJ whole genome shotgun (WGS) entry which is preliminary data.</text>
</comment>
<dbReference type="PRINTS" id="PR01755">
    <property type="entry name" value="SECFTRNLCASE"/>
</dbReference>
<feature type="transmembrane region" description="Helical" evidence="9">
    <location>
        <begin position="148"/>
        <end position="170"/>
    </location>
</feature>
<keyword evidence="4 9" id="KW-0812">Transmembrane</keyword>
<dbReference type="GO" id="GO:0043952">
    <property type="term" value="P:protein transport by the Sec complex"/>
    <property type="evidence" value="ECO:0007669"/>
    <property type="project" value="UniProtKB-UniRule"/>
</dbReference>